<dbReference type="PROSITE" id="PS50046">
    <property type="entry name" value="PHYTOCHROME_2"/>
    <property type="match status" value="1"/>
</dbReference>
<evidence type="ECO:0000313" key="3">
    <source>
        <dbReference type="EMBL" id="HIU23285.1"/>
    </source>
</evidence>
<dbReference type="AlphaFoldDB" id="A0A9D1L400"/>
<reference evidence="3" key="1">
    <citation type="submission" date="2020-10" db="EMBL/GenBank/DDBJ databases">
        <authorList>
            <person name="Gilroy R."/>
        </authorList>
    </citation>
    <scope>NUCLEOTIDE SEQUENCE</scope>
    <source>
        <strain evidence="3">CHK197-8231</strain>
    </source>
</reference>
<evidence type="ECO:0000256" key="1">
    <source>
        <dbReference type="SAM" id="Phobius"/>
    </source>
</evidence>
<feature type="domain" description="Phytochrome chromophore attachment site" evidence="2">
    <location>
        <begin position="55"/>
        <end position="79"/>
    </location>
</feature>
<sequence>MNFYTIAQEIGIAVAGIIIALITCKQYLNKYFKKTDVAKLLPKQNKMDVGVVEQLESVKEMLNADRIHIYEFHNGEHGSNNRPLYRFSCTYEVCKAGNKPVQQQCLNLPTNCMPKFVQEIMDNGKFVCTDLETLKDTMPSTYNFKKSIKVGAFYDIAIKNKDDEIIGFIAIHWFKKENFKTDNQVIDKLVWYVSEHLQNSK</sequence>
<name>A0A9D1L400_9BACT</name>
<reference evidence="3" key="2">
    <citation type="journal article" date="2021" name="PeerJ">
        <title>Extensive microbial diversity within the chicken gut microbiome revealed by metagenomics and culture.</title>
        <authorList>
            <person name="Gilroy R."/>
            <person name="Ravi A."/>
            <person name="Getino M."/>
            <person name="Pursley I."/>
            <person name="Horton D.L."/>
            <person name="Alikhan N.F."/>
            <person name="Baker D."/>
            <person name="Gharbi K."/>
            <person name="Hall N."/>
            <person name="Watson M."/>
            <person name="Adriaenssens E.M."/>
            <person name="Foster-Nyarko E."/>
            <person name="Jarju S."/>
            <person name="Secka A."/>
            <person name="Antonio M."/>
            <person name="Oren A."/>
            <person name="Chaudhuri R.R."/>
            <person name="La Ragione R."/>
            <person name="Hildebrand F."/>
            <person name="Pallen M.J."/>
        </authorList>
    </citation>
    <scope>NUCLEOTIDE SEQUENCE</scope>
    <source>
        <strain evidence="3">CHK197-8231</strain>
    </source>
</reference>
<protein>
    <recommendedName>
        <fullName evidence="2">Phytochrome chromophore attachment site domain-containing protein</fullName>
    </recommendedName>
</protein>
<dbReference type="Gene3D" id="3.30.450.40">
    <property type="match status" value="1"/>
</dbReference>
<organism evidence="3 4">
    <name type="scientific">Candidatus Fimihabitans intestinipullorum</name>
    <dbReference type="NCBI Taxonomy" id="2840820"/>
    <lineage>
        <taxon>Bacteria</taxon>
        <taxon>Bacillati</taxon>
        <taxon>Mycoplasmatota</taxon>
        <taxon>Mycoplasmatota incertae sedis</taxon>
        <taxon>Candidatus Fimihabitans</taxon>
    </lineage>
</organism>
<feature type="transmembrane region" description="Helical" evidence="1">
    <location>
        <begin position="6"/>
        <end position="24"/>
    </location>
</feature>
<dbReference type="SUPFAM" id="SSF55781">
    <property type="entry name" value="GAF domain-like"/>
    <property type="match status" value="1"/>
</dbReference>
<dbReference type="EMBL" id="DVML01000041">
    <property type="protein sequence ID" value="HIU23285.1"/>
    <property type="molecule type" value="Genomic_DNA"/>
</dbReference>
<proteinExistence type="predicted"/>
<gene>
    <name evidence="3" type="ORF">IAD49_06890</name>
</gene>
<accession>A0A9D1L400</accession>
<dbReference type="InterPro" id="IPR029016">
    <property type="entry name" value="GAF-like_dom_sf"/>
</dbReference>
<keyword evidence="1" id="KW-0472">Membrane</keyword>
<dbReference type="Proteomes" id="UP000824087">
    <property type="component" value="Unassembled WGS sequence"/>
</dbReference>
<evidence type="ECO:0000313" key="4">
    <source>
        <dbReference type="Proteomes" id="UP000824087"/>
    </source>
</evidence>
<evidence type="ECO:0000259" key="2">
    <source>
        <dbReference type="PROSITE" id="PS50046"/>
    </source>
</evidence>
<dbReference type="InterPro" id="IPR016132">
    <property type="entry name" value="Phyto_chromo_attachment"/>
</dbReference>
<keyword evidence="1" id="KW-0812">Transmembrane</keyword>
<comment type="caution">
    <text evidence="3">The sequence shown here is derived from an EMBL/GenBank/DDBJ whole genome shotgun (WGS) entry which is preliminary data.</text>
</comment>
<keyword evidence="1" id="KW-1133">Transmembrane helix</keyword>